<organism evidence="1 2">
    <name type="scientific">Limnohabitans curvus</name>
    <dbReference type="NCBI Taxonomy" id="323423"/>
    <lineage>
        <taxon>Bacteria</taxon>
        <taxon>Pseudomonadati</taxon>
        <taxon>Pseudomonadota</taxon>
        <taxon>Betaproteobacteria</taxon>
        <taxon>Burkholderiales</taxon>
        <taxon>Comamonadaceae</taxon>
        <taxon>Limnohabitans</taxon>
    </lineage>
</organism>
<keyword evidence="2" id="KW-1185">Reference proteome</keyword>
<protein>
    <submittedName>
        <fullName evidence="1">Uncharacterized protein</fullName>
    </submittedName>
</protein>
<sequence>MIPECKDYATKGNSLDWKGPSCDSINWRGKKCHIFMLNEANEIAGVGRVDIGRDMQLIKGKPFCFDVKAMTAPPEVPDAFLVTLGYIDSAWFPDPRNEPDQFLTTVLLRLKQEDNGKLTITHDTSCLDSTNRIANLGTARKRLRECAVYLGK</sequence>
<proteinExistence type="predicted"/>
<dbReference type="Proteomes" id="UP000251341">
    <property type="component" value="Unassembled WGS sequence"/>
</dbReference>
<evidence type="ECO:0000313" key="1">
    <source>
        <dbReference type="EMBL" id="PUE58884.1"/>
    </source>
</evidence>
<evidence type="ECO:0000313" key="2">
    <source>
        <dbReference type="Proteomes" id="UP000251341"/>
    </source>
</evidence>
<name>A0A315ESD2_9BURK</name>
<gene>
    <name evidence="1" type="ORF">B9Z44_04315</name>
</gene>
<comment type="caution">
    <text evidence="1">The sequence shown here is derived from an EMBL/GenBank/DDBJ whole genome shotgun (WGS) entry which is preliminary data.</text>
</comment>
<dbReference type="AlphaFoldDB" id="A0A315ESD2"/>
<dbReference type="EMBL" id="NESP01000001">
    <property type="protein sequence ID" value="PUE58884.1"/>
    <property type="molecule type" value="Genomic_DNA"/>
</dbReference>
<accession>A0A315ESD2</accession>
<reference evidence="1 2" key="1">
    <citation type="submission" date="2017-04" db="EMBL/GenBank/DDBJ databases">
        <title>Unexpected and diverse lifestyles within the genus Limnohabitans.</title>
        <authorList>
            <person name="Kasalicky V."/>
            <person name="Mehrshad M."/>
            <person name="Andrei S.-A."/>
            <person name="Salcher M."/>
            <person name="Kratochvilova H."/>
            <person name="Simek K."/>
            <person name="Ghai R."/>
        </authorList>
    </citation>
    <scope>NUCLEOTIDE SEQUENCE [LARGE SCALE GENOMIC DNA]</scope>
    <source>
        <strain evidence="1 2">MWH-C5</strain>
    </source>
</reference>